<dbReference type="InterPro" id="IPR036278">
    <property type="entry name" value="Sialidase_sf"/>
</dbReference>
<evidence type="ECO:0000256" key="4">
    <source>
        <dbReference type="ARBA" id="ARBA00022729"/>
    </source>
</evidence>
<evidence type="ECO:0000256" key="3">
    <source>
        <dbReference type="ARBA" id="ARBA00012733"/>
    </source>
</evidence>
<feature type="domain" description="LamG-like jellyroll fold" evidence="9">
    <location>
        <begin position="466"/>
        <end position="605"/>
    </location>
</feature>
<dbReference type="RefSeq" id="WP_253755687.1">
    <property type="nucleotide sequence ID" value="NZ_JAMZDZ010000001.1"/>
</dbReference>
<dbReference type="EMBL" id="JBHSAY010000004">
    <property type="protein sequence ID" value="MFC4130015.1"/>
    <property type="molecule type" value="Genomic_DNA"/>
</dbReference>
<dbReference type="InterPro" id="IPR001791">
    <property type="entry name" value="Laminin_G"/>
</dbReference>
<keyword evidence="4 7" id="KW-0732">Signal</keyword>
<dbReference type="EC" id="3.2.1.18" evidence="3"/>
<dbReference type="SUPFAM" id="SSF50939">
    <property type="entry name" value="Sialidases"/>
    <property type="match status" value="1"/>
</dbReference>
<feature type="region of interest" description="Disordered" evidence="6">
    <location>
        <begin position="399"/>
        <end position="424"/>
    </location>
</feature>
<evidence type="ECO:0000256" key="1">
    <source>
        <dbReference type="ARBA" id="ARBA00000427"/>
    </source>
</evidence>
<dbReference type="Pfam" id="PF13385">
    <property type="entry name" value="Laminin_G_3"/>
    <property type="match status" value="1"/>
</dbReference>
<comment type="catalytic activity">
    <reaction evidence="1">
        <text>Hydrolysis of alpha-(2-&gt;3)-, alpha-(2-&gt;6)-, alpha-(2-&gt;8)- glycosidic linkages of terminal sialic acid residues in oligosaccharides, glycoproteins, glycolipids, colominic acid and synthetic substrates.</text>
        <dbReference type="EC" id="3.2.1.18"/>
    </reaction>
</comment>
<dbReference type="Gene3D" id="2.60.120.200">
    <property type="match status" value="1"/>
</dbReference>
<feature type="compositionally biased region" description="Pro residues" evidence="6">
    <location>
        <begin position="401"/>
        <end position="415"/>
    </location>
</feature>
<feature type="chain" id="PRO_5047499965" description="exo-alpha-sialidase" evidence="7">
    <location>
        <begin position="36"/>
        <end position="634"/>
    </location>
</feature>
<proteinExistence type="inferred from homology"/>
<sequence length="634" mass="68171">MTRQRDHRLHRRLLSVAVVATMAAATLLTGGTAYAAEPYHEEGAVYTAKTDGYFCYRIPAIVKATNGDLLAFAEGRVSNCDDRGNIDLVLKRSHDGGKTWGPLQVVSKGNGDTHGNPMPIVDERTGRVVLFTTHNPGTGSGGRVPFLQISDDSGATWSAPRQMSELLQPEWTAWYATGPVHAIQLKRGPHAGRLVMSANHESVGPDGRSVPGIHLGYSDDGGDTWHLGASAGGVSDDIFVNESTLVELTDGRIYVNVREAGTSEGTRAYAISSDGGASYDAPFQMVPALTMPVVQGSLLRLTATDEGDAQNRILFSGPANPGKREALTIRSSFDEAKTWETWQEGKVISWGPGGYSDLVKISDDPALGPVAGVLYESGVAALYEVIQFVRFNEAYLDTPNGTPPSLPPAPAPGPTTPDASPRYDNTAYVRGNPTLGEGRYGTGLAADGVDDYVEMPFNQTLDLGDDQFTIMTWFRYTETSGSIVIWWCYQVGTGAAQIWLRAEPASNRIRGVVGTGQGDANITIPGAYNDGKWHHVAMQRTATRVTVNIDGATVVDLAAPRGSVTTGKEFGINSVFLGRRVDGLNNTFKGDLDEFRIYGRALTAEELTEIRTHNVPIAGQLKLRLPFDTINPQS</sequence>
<dbReference type="InterPro" id="IPR011040">
    <property type="entry name" value="Sialidase"/>
</dbReference>
<dbReference type="CDD" id="cd15482">
    <property type="entry name" value="Sialidase_non-viral"/>
    <property type="match status" value="1"/>
</dbReference>
<dbReference type="InterPro" id="IPR026856">
    <property type="entry name" value="Sialidase_fam"/>
</dbReference>
<evidence type="ECO:0000256" key="7">
    <source>
        <dbReference type="SAM" id="SignalP"/>
    </source>
</evidence>
<dbReference type="InterPro" id="IPR013320">
    <property type="entry name" value="ConA-like_dom_sf"/>
</dbReference>
<dbReference type="CDD" id="cd00110">
    <property type="entry name" value="LamG"/>
    <property type="match status" value="1"/>
</dbReference>
<dbReference type="SMART" id="SM00560">
    <property type="entry name" value="LamGL"/>
    <property type="match status" value="1"/>
</dbReference>
<feature type="signal peptide" evidence="7">
    <location>
        <begin position="1"/>
        <end position="35"/>
    </location>
</feature>
<dbReference type="Proteomes" id="UP001595816">
    <property type="component" value="Unassembled WGS sequence"/>
</dbReference>
<keyword evidence="10" id="KW-0326">Glycosidase</keyword>
<evidence type="ECO:0000313" key="11">
    <source>
        <dbReference type="Proteomes" id="UP001595816"/>
    </source>
</evidence>
<keyword evidence="11" id="KW-1185">Reference proteome</keyword>
<keyword evidence="5" id="KW-1015">Disulfide bond</keyword>
<comment type="caution">
    <text evidence="10">The sequence shown here is derived from an EMBL/GenBank/DDBJ whole genome shotgun (WGS) entry which is preliminary data.</text>
</comment>
<protein>
    <recommendedName>
        <fullName evidence="3">exo-alpha-sialidase</fullName>
        <ecNumber evidence="3">3.2.1.18</ecNumber>
    </recommendedName>
</protein>
<evidence type="ECO:0000313" key="10">
    <source>
        <dbReference type="EMBL" id="MFC4130015.1"/>
    </source>
</evidence>
<dbReference type="Gene3D" id="2.120.10.10">
    <property type="match status" value="1"/>
</dbReference>
<dbReference type="PANTHER" id="PTHR10628:SF30">
    <property type="entry name" value="EXO-ALPHA-SIALIDASE"/>
    <property type="match status" value="1"/>
</dbReference>
<dbReference type="InterPro" id="IPR006558">
    <property type="entry name" value="LamG-like"/>
</dbReference>
<dbReference type="Pfam" id="PF13088">
    <property type="entry name" value="BNR_2"/>
    <property type="match status" value="1"/>
</dbReference>
<dbReference type="GO" id="GO:0004308">
    <property type="term" value="F:exo-alpha-sialidase activity"/>
    <property type="evidence" value="ECO:0007669"/>
    <property type="project" value="UniProtKB-EC"/>
</dbReference>
<evidence type="ECO:0000256" key="6">
    <source>
        <dbReference type="SAM" id="MobiDB-lite"/>
    </source>
</evidence>
<reference evidence="11" key="1">
    <citation type="journal article" date="2019" name="Int. J. Syst. Evol. Microbiol.">
        <title>The Global Catalogue of Microorganisms (GCM) 10K type strain sequencing project: providing services to taxonomists for standard genome sequencing and annotation.</title>
        <authorList>
            <consortium name="The Broad Institute Genomics Platform"/>
            <consortium name="The Broad Institute Genome Sequencing Center for Infectious Disease"/>
            <person name="Wu L."/>
            <person name="Ma J."/>
        </authorList>
    </citation>
    <scope>NUCLEOTIDE SEQUENCE [LARGE SCALE GENOMIC DNA]</scope>
    <source>
        <strain evidence="11">CGMCC 4.7289</strain>
    </source>
</reference>
<comment type="similarity">
    <text evidence="2">Belongs to the glycosyl hydrolase 33 family.</text>
</comment>
<evidence type="ECO:0000259" key="8">
    <source>
        <dbReference type="SMART" id="SM00282"/>
    </source>
</evidence>
<feature type="domain" description="Laminin G" evidence="8">
    <location>
        <begin position="466"/>
        <end position="600"/>
    </location>
</feature>
<organism evidence="10 11">
    <name type="scientific">Hamadaea flava</name>
    <dbReference type="NCBI Taxonomy" id="1742688"/>
    <lineage>
        <taxon>Bacteria</taxon>
        <taxon>Bacillati</taxon>
        <taxon>Actinomycetota</taxon>
        <taxon>Actinomycetes</taxon>
        <taxon>Micromonosporales</taxon>
        <taxon>Micromonosporaceae</taxon>
        <taxon>Hamadaea</taxon>
    </lineage>
</organism>
<keyword evidence="10" id="KW-0378">Hydrolase</keyword>
<accession>A0ABV8LGZ5</accession>
<evidence type="ECO:0000256" key="2">
    <source>
        <dbReference type="ARBA" id="ARBA00009348"/>
    </source>
</evidence>
<dbReference type="SUPFAM" id="SSF49899">
    <property type="entry name" value="Concanavalin A-like lectins/glucanases"/>
    <property type="match status" value="1"/>
</dbReference>
<dbReference type="SMART" id="SM00282">
    <property type="entry name" value="LamG"/>
    <property type="match status" value="1"/>
</dbReference>
<evidence type="ECO:0000259" key="9">
    <source>
        <dbReference type="SMART" id="SM00560"/>
    </source>
</evidence>
<evidence type="ECO:0000256" key="5">
    <source>
        <dbReference type="ARBA" id="ARBA00023157"/>
    </source>
</evidence>
<dbReference type="PANTHER" id="PTHR10628">
    <property type="entry name" value="SIALIDASE"/>
    <property type="match status" value="1"/>
</dbReference>
<name>A0ABV8LGZ5_9ACTN</name>
<gene>
    <name evidence="10" type="ORF">ACFOZ4_05290</name>
</gene>